<dbReference type="PANTHER" id="PTHR36443:SF1">
    <property type="entry name" value="BSR5223 PROTEIN"/>
    <property type="match status" value="1"/>
</dbReference>
<organism evidence="2">
    <name type="scientific">Ignavibacterium album</name>
    <dbReference type="NCBI Taxonomy" id="591197"/>
    <lineage>
        <taxon>Bacteria</taxon>
        <taxon>Pseudomonadati</taxon>
        <taxon>Ignavibacteriota</taxon>
        <taxon>Ignavibacteria</taxon>
        <taxon>Ignavibacteriales</taxon>
        <taxon>Ignavibacteriaceae</taxon>
        <taxon>Ignavibacterium</taxon>
    </lineage>
</organism>
<gene>
    <name evidence="2" type="ORF">ENS31_01140</name>
</gene>
<dbReference type="EMBL" id="DSUJ01000002">
    <property type="protein sequence ID" value="HFI90115.1"/>
    <property type="molecule type" value="Genomic_DNA"/>
</dbReference>
<keyword evidence="1" id="KW-0472">Membrane</keyword>
<evidence type="ECO:0000313" key="2">
    <source>
        <dbReference type="EMBL" id="HFI90115.1"/>
    </source>
</evidence>
<sequence>MNNTQKVIIIIGALIILIGLLWPYISKIPLFRLPGDIVVDKPNFKLFIPITSMILLSIFLTLVLWLIKKFFN</sequence>
<comment type="caution">
    <text evidence="2">The sequence shown here is derived from an EMBL/GenBank/DDBJ whole genome shotgun (WGS) entry which is preliminary data.</text>
</comment>
<dbReference type="InterPro" id="IPR021320">
    <property type="entry name" value="DUF2905"/>
</dbReference>
<feature type="transmembrane region" description="Helical" evidence="1">
    <location>
        <begin position="7"/>
        <end position="26"/>
    </location>
</feature>
<protein>
    <submittedName>
        <fullName evidence="2">DUF2905 domain-containing protein</fullName>
    </submittedName>
</protein>
<keyword evidence="1" id="KW-1133">Transmembrane helix</keyword>
<name>A0A7V2ZHL2_9BACT</name>
<proteinExistence type="predicted"/>
<dbReference type="Pfam" id="PF11146">
    <property type="entry name" value="DUF2905"/>
    <property type="match status" value="1"/>
</dbReference>
<dbReference type="AlphaFoldDB" id="A0A7V2ZHL2"/>
<reference evidence="2" key="1">
    <citation type="journal article" date="2020" name="mSystems">
        <title>Genome- and Community-Level Interaction Insights into Carbon Utilization and Element Cycling Functions of Hydrothermarchaeota in Hydrothermal Sediment.</title>
        <authorList>
            <person name="Zhou Z."/>
            <person name="Liu Y."/>
            <person name="Xu W."/>
            <person name="Pan J."/>
            <person name="Luo Z.H."/>
            <person name="Li M."/>
        </authorList>
    </citation>
    <scope>NUCLEOTIDE SEQUENCE [LARGE SCALE GENOMIC DNA]</scope>
    <source>
        <strain evidence="2">SpSt-479</strain>
    </source>
</reference>
<dbReference type="PANTHER" id="PTHR36443">
    <property type="entry name" value="BSR5223 PROTEIN"/>
    <property type="match status" value="1"/>
</dbReference>
<keyword evidence="1" id="KW-0812">Transmembrane</keyword>
<feature type="transmembrane region" description="Helical" evidence="1">
    <location>
        <begin position="46"/>
        <end position="67"/>
    </location>
</feature>
<accession>A0A7V2ZHL2</accession>
<evidence type="ECO:0000256" key="1">
    <source>
        <dbReference type="SAM" id="Phobius"/>
    </source>
</evidence>